<reference evidence="1" key="2">
    <citation type="submission" date="2025-09" db="UniProtKB">
        <authorList>
            <consortium name="EnsemblPlants"/>
        </authorList>
    </citation>
    <scope>IDENTIFICATION</scope>
</reference>
<organism evidence="1 2">
    <name type="scientific">Avena sativa</name>
    <name type="common">Oat</name>
    <dbReference type="NCBI Taxonomy" id="4498"/>
    <lineage>
        <taxon>Eukaryota</taxon>
        <taxon>Viridiplantae</taxon>
        <taxon>Streptophyta</taxon>
        <taxon>Embryophyta</taxon>
        <taxon>Tracheophyta</taxon>
        <taxon>Spermatophyta</taxon>
        <taxon>Magnoliopsida</taxon>
        <taxon>Liliopsida</taxon>
        <taxon>Poales</taxon>
        <taxon>Poaceae</taxon>
        <taxon>BOP clade</taxon>
        <taxon>Pooideae</taxon>
        <taxon>Poodae</taxon>
        <taxon>Poeae</taxon>
        <taxon>Poeae Chloroplast Group 1 (Aveneae type)</taxon>
        <taxon>Aveninae</taxon>
        <taxon>Avena</taxon>
    </lineage>
</organism>
<sequence>MEKEAEASAPEIADDLISKLPDAMLGTIISLLPTKDGGRTQVLSRRWRPLWRSAPLNLEVRTRVFRLGLPVPASSVPPSAVSQIISQHPGPARRFSFSVLRDRAGDFDVEVESWFHSRALTNLQELDISCANVSPETSKALLLFMLRSVPTLLVAKISDCDFPDEIVPSMNSPLLKQLSLIRVSISVDAFHGLLSSCHALESLFMRKVGSARCIPSLDLFIPSLDLLDLIKPPPLPLPLPLSVLRSATTILVAEISNCEFSDEILPSMIFPHLKHLSLTKVSILGEVFHGLICSCQALESLYICEVRAAGSLRVSSPTLRSIGFRDSSSVKAELVIKDAPCLERLLLPYCEQDDCVTIQLIRAPKLEILGPFLPALSKLLVSQGITAASLADSMRTVKVLALRSSGHELHAVLNTLRRFPCLEKLYVIFHQQKNREMDKKDDPQYDPLHPIECLQTHLKEVVFKSFVGHDRQVQFSRFFVLNAKVVNKIEFQGHCNYSNLSVAYHHKLLQVENRASRDAQFEFRSSNLRTHYHFNKQVHNLSLADPFRLPESEDCIGMCSFCRRGPYL</sequence>
<name>A0ACD5V6T6_AVESA</name>
<evidence type="ECO:0000313" key="1">
    <source>
        <dbReference type="EnsemblPlants" id="AVESA.00010b.r2.2DG0390330.1.CDS"/>
    </source>
</evidence>
<accession>A0ACD5V6T6</accession>
<protein>
    <submittedName>
        <fullName evidence="1">Uncharacterized protein</fullName>
    </submittedName>
</protein>
<evidence type="ECO:0000313" key="2">
    <source>
        <dbReference type="Proteomes" id="UP001732700"/>
    </source>
</evidence>
<keyword evidence="2" id="KW-1185">Reference proteome</keyword>
<proteinExistence type="predicted"/>
<reference evidence="1" key="1">
    <citation type="submission" date="2021-05" db="EMBL/GenBank/DDBJ databases">
        <authorList>
            <person name="Scholz U."/>
            <person name="Mascher M."/>
            <person name="Fiebig A."/>
        </authorList>
    </citation>
    <scope>NUCLEOTIDE SEQUENCE [LARGE SCALE GENOMIC DNA]</scope>
</reference>
<dbReference type="EnsemblPlants" id="AVESA.00010b.r2.2DG0390330.1">
    <property type="protein sequence ID" value="AVESA.00010b.r2.2DG0390330.1.CDS"/>
    <property type="gene ID" value="AVESA.00010b.r2.2DG0390330"/>
</dbReference>
<dbReference type="Proteomes" id="UP001732700">
    <property type="component" value="Chromosome 2D"/>
</dbReference>